<evidence type="ECO:0000313" key="2">
    <source>
        <dbReference type="EMBL" id="KAG7398703.1"/>
    </source>
</evidence>
<protein>
    <recommendedName>
        <fullName evidence="1">AB hydrolase-1 domain-containing protein</fullName>
    </recommendedName>
</protein>
<comment type="caution">
    <text evidence="2">The sequence shown here is derived from an EMBL/GenBank/DDBJ whole genome shotgun (WGS) entry which is preliminary data.</text>
</comment>
<evidence type="ECO:0000313" key="3">
    <source>
        <dbReference type="Proteomes" id="UP000693981"/>
    </source>
</evidence>
<dbReference type="InterPro" id="IPR000073">
    <property type="entry name" value="AB_hydrolase_1"/>
</dbReference>
<feature type="domain" description="AB hydrolase-1" evidence="1">
    <location>
        <begin position="9"/>
        <end position="187"/>
    </location>
</feature>
<dbReference type="Pfam" id="PF12697">
    <property type="entry name" value="Abhydrolase_6"/>
    <property type="match status" value="1"/>
</dbReference>
<dbReference type="AlphaFoldDB" id="A0A8T1X3T0"/>
<dbReference type="OrthoDB" id="94039at2759"/>
<sequence length="301" mass="33479">MSSPKRPTLLFAHGAGFCSDIWSPIIRRLQESSLLQSLSSESFVSLDLPFHGTNRDNSEAAQIDPNGPHVTHPANNAIQLASTELLNEAQRIRRDGRAVIGIGHSMGAAALWKAEVSNPGTFDGLVLFEPIYGPPMPAGPNRLYNFMADVTLKREWKWPSRAAAVEYFGNWKGFAKWDAESLKCWMEGAIVPREEDATAVELACHPITEAAIYCGGRLWLSEHEQAQTKCVTTFHSGSLTRLFRPQVFLDIARRNPTIYRMHEPMADKSHLLVMEDPKACTDAILSDLKALDCFKDATCRL</sequence>
<evidence type="ECO:0000259" key="1">
    <source>
        <dbReference type="Pfam" id="PF12697"/>
    </source>
</evidence>
<dbReference type="Proteomes" id="UP000693981">
    <property type="component" value="Unassembled WGS sequence"/>
</dbReference>
<organism evidence="2 3">
    <name type="scientific">Phytophthora boehmeriae</name>
    <dbReference type="NCBI Taxonomy" id="109152"/>
    <lineage>
        <taxon>Eukaryota</taxon>
        <taxon>Sar</taxon>
        <taxon>Stramenopiles</taxon>
        <taxon>Oomycota</taxon>
        <taxon>Peronosporomycetes</taxon>
        <taxon>Peronosporales</taxon>
        <taxon>Peronosporaceae</taxon>
        <taxon>Phytophthora</taxon>
    </lineage>
</organism>
<proteinExistence type="predicted"/>
<keyword evidence="3" id="KW-1185">Reference proteome</keyword>
<name>A0A8T1X3T0_9STRA</name>
<reference evidence="2" key="1">
    <citation type="submission" date="2021-02" db="EMBL/GenBank/DDBJ databases">
        <authorList>
            <person name="Palmer J.M."/>
        </authorList>
    </citation>
    <scope>NUCLEOTIDE SEQUENCE</scope>
    <source>
        <strain evidence="2">SCRP23</strain>
    </source>
</reference>
<accession>A0A8T1X3T0</accession>
<dbReference type="EMBL" id="JAGDFL010000074">
    <property type="protein sequence ID" value="KAG7398703.1"/>
    <property type="molecule type" value="Genomic_DNA"/>
</dbReference>
<gene>
    <name evidence="2" type="ORF">PHYBOEH_010653</name>
</gene>